<name>A0A1Y6CLJ1_9PROT</name>
<dbReference type="Proteomes" id="UP000192917">
    <property type="component" value="Unassembled WGS sequence"/>
</dbReference>
<proteinExistence type="predicted"/>
<gene>
    <name evidence="2" type="ORF">SAMN05428998_13337</name>
</gene>
<dbReference type="PANTHER" id="PTHR46211:SF1">
    <property type="entry name" value="GLYCEROPHOSPHODIESTER PHOSPHODIESTERASE, CYTOPLASMIC"/>
    <property type="match status" value="1"/>
</dbReference>
<dbReference type="GO" id="GO:0008081">
    <property type="term" value="F:phosphoric diester hydrolase activity"/>
    <property type="evidence" value="ECO:0007669"/>
    <property type="project" value="InterPro"/>
</dbReference>
<evidence type="ECO:0000313" key="3">
    <source>
        <dbReference type="Proteomes" id="UP000192917"/>
    </source>
</evidence>
<keyword evidence="3" id="KW-1185">Reference proteome</keyword>
<dbReference type="GO" id="GO:0006629">
    <property type="term" value="P:lipid metabolic process"/>
    <property type="evidence" value="ECO:0007669"/>
    <property type="project" value="InterPro"/>
</dbReference>
<dbReference type="InterPro" id="IPR030395">
    <property type="entry name" value="GP_PDE_dom"/>
</dbReference>
<dbReference type="AlphaFoldDB" id="A0A1Y6CLJ1"/>
<protein>
    <submittedName>
        <fullName evidence="2">Glycerophosphoryl diester phosphodiesterase</fullName>
    </submittedName>
</protein>
<feature type="domain" description="GP-PDE" evidence="1">
    <location>
        <begin position="6"/>
        <end position="244"/>
    </location>
</feature>
<dbReference type="PROSITE" id="PS51704">
    <property type="entry name" value="GP_PDE"/>
    <property type="match status" value="1"/>
</dbReference>
<reference evidence="2 3" key="1">
    <citation type="submission" date="2017-04" db="EMBL/GenBank/DDBJ databases">
        <authorList>
            <person name="Afonso C.L."/>
            <person name="Miller P.J."/>
            <person name="Scott M.A."/>
            <person name="Spackman E."/>
            <person name="Goraichik I."/>
            <person name="Dimitrov K.M."/>
            <person name="Suarez D.L."/>
            <person name="Swayne D.E."/>
        </authorList>
    </citation>
    <scope>NUCLEOTIDE SEQUENCE [LARGE SCALE GENOMIC DNA]</scope>
    <source>
        <strain evidence="2 3">USBA 355</strain>
    </source>
</reference>
<accession>A0A1Y6CLJ1</accession>
<evidence type="ECO:0000259" key="1">
    <source>
        <dbReference type="PROSITE" id="PS51704"/>
    </source>
</evidence>
<dbReference type="STRING" id="560819.SAMN05428998_13337"/>
<dbReference type="Gene3D" id="3.20.20.190">
    <property type="entry name" value="Phosphatidylinositol (PI) phosphodiesterase"/>
    <property type="match status" value="1"/>
</dbReference>
<dbReference type="Pfam" id="PF03009">
    <property type="entry name" value="GDPD"/>
    <property type="match status" value="1"/>
</dbReference>
<dbReference type="RefSeq" id="WP_085125811.1">
    <property type="nucleotide sequence ID" value="NZ_FWZX01000033.1"/>
</dbReference>
<evidence type="ECO:0000313" key="2">
    <source>
        <dbReference type="EMBL" id="SMF74610.1"/>
    </source>
</evidence>
<dbReference type="InterPro" id="IPR017946">
    <property type="entry name" value="PLC-like_Pdiesterase_TIM-brl"/>
</dbReference>
<dbReference type="CDD" id="cd08562">
    <property type="entry name" value="GDPD_EcUgpQ_like"/>
    <property type="match status" value="1"/>
</dbReference>
<organism evidence="2 3">
    <name type="scientific">Tistlia consotensis USBA 355</name>
    <dbReference type="NCBI Taxonomy" id="560819"/>
    <lineage>
        <taxon>Bacteria</taxon>
        <taxon>Pseudomonadati</taxon>
        <taxon>Pseudomonadota</taxon>
        <taxon>Alphaproteobacteria</taxon>
        <taxon>Rhodospirillales</taxon>
        <taxon>Rhodovibrionaceae</taxon>
        <taxon>Tistlia</taxon>
    </lineage>
</organism>
<dbReference type="PANTHER" id="PTHR46211">
    <property type="entry name" value="GLYCEROPHOSPHORYL DIESTER PHOSPHODIESTERASE"/>
    <property type="match status" value="1"/>
</dbReference>
<dbReference type="EMBL" id="FWZX01000033">
    <property type="protein sequence ID" value="SMF74610.1"/>
    <property type="molecule type" value="Genomic_DNA"/>
</dbReference>
<dbReference type="SUPFAM" id="SSF51695">
    <property type="entry name" value="PLC-like phosphodiesterases"/>
    <property type="match status" value="1"/>
</dbReference>
<sequence length="250" mass="26412">MSLVLPSVIGHRGAARHAPENTLAGLRKAAEQRVPWVEFDVMLTADGTAVLHHDETLKRITGLDRPMAELTYAELAGLDAGSWFGAAFADEPVPTFEEALACLGALGLGANVEIKPTEGREVETARVAARILRRCWPASLPQPLISSFRRASLAAMQAAAPELPRGLLAEGLPDDWRAAVAELGCASVHLWRKKLTRAAVEAVKTAGFGLAVYTVNDPEEAVAFRGWGVDAIITDDPPAILAGLAAAGLA</sequence>
<dbReference type="NCBIfam" id="NF006989">
    <property type="entry name" value="PRK09454.1"/>
    <property type="match status" value="1"/>
</dbReference>